<keyword evidence="13" id="KW-0326">Glycosidase</keyword>
<evidence type="ECO:0000256" key="4">
    <source>
        <dbReference type="ARBA" id="ARBA00019403"/>
    </source>
</evidence>
<dbReference type="GO" id="GO:0004844">
    <property type="term" value="F:uracil DNA N-glycosylase activity"/>
    <property type="evidence" value="ECO:0007669"/>
    <property type="project" value="UniProtKB-EC"/>
</dbReference>
<dbReference type="InterPro" id="IPR051536">
    <property type="entry name" value="UDG_Type-4/5"/>
</dbReference>
<dbReference type="PANTHER" id="PTHR33693">
    <property type="entry name" value="TYPE-5 URACIL-DNA GLYCOSYLASE"/>
    <property type="match status" value="1"/>
</dbReference>
<gene>
    <name evidence="13" type="ordered locus">MICA_1979</name>
</gene>
<dbReference type="PANTHER" id="PTHR33693:SF1">
    <property type="entry name" value="TYPE-4 URACIL-DNA GLYCOSYLASE"/>
    <property type="match status" value="1"/>
</dbReference>
<dbReference type="EMBL" id="CP002382">
    <property type="protein sequence ID" value="AEP10288.1"/>
    <property type="molecule type" value="Genomic_DNA"/>
</dbReference>
<dbReference type="OrthoDB" id="5290748at2"/>
<dbReference type="SMART" id="SM00987">
    <property type="entry name" value="UreE_C"/>
    <property type="match status" value="1"/>
</dbReference>
<keyword evidence="10" id="KW-0411">Iron-sulfur</keyword>
<evidence type="ECO:0000256" key="10">
    <source>
        <dbReference type="ARBA" id="ARBA00023014"/>
    </source>
</evidence>
<reference evidence="13 14" key="1">
    <citation type="journal article" date="2011" name="BMC Genomics">
        <title>Genomic insights into an obligate epibiotic bacterial predator: Micavibrio aeruginosavorus ARL-13.</title>
        <authorList>
            <person name="Wang Z."/>
            <person name="Kadouri D."/>
            <person name="Wu M."/>
        </authorList>
    </citation>
    <scope>NUCLEOTIDE SEQUENCE [LARGE SCALE GENOMIC DNA]</scope>
    <source>
        <strain evidence="13 14">ARL-13</strain>
    </source>
</reference>
<evidence type="ECO:0000256" key="6">
    <source>
        <dbReference type="ARBA" id="ARBA00022723"/>
    </source>
</evidence>
<evidence type="ECO:0000256" key="11">
    <source>
        <dbReference type="ARBA" id="ARBA00023204"/>
    </source>
</evidence>
<evidence type="ECO:0000256" key="9">
    <source>
        <dbReference type="ARBA" id="ARBA00023004"/>
    </source>
</evidence>
<evidence type="ECO:0000256" key="1">
    <source>
        <dbReference type="ARBA" id="ARBA00001400"/>
    </source>
</evidence>
<dbReference type="Proteomes" id="UP000009286">
    <property type="component" value="Chromosome"/>
</dbReference>
<proteinExistence type="inferred from homology"/>
<comment type="similarity">
    <text evidence="2">Belongs to the uracil-DNA glycosylase (UDG) superfamily. Type 4 (UDGa) family.</text>
</comment>
<keyword evidence="7" id="KW-0227">DNA damage</keyword>
<keyword evidence="5" id="KW-0004">4Fe-4S</keyword>
<keyword evidence="14" id="KW-1185">Reference proteome</keyword>
<keyword evidence="8 13" id="KW-0378">Hydrolase</keyword>
<sequence>MADLQRQTYKAALSWYLDAGVDIALGDDPVDRTAMPALPVVEDAPAASVPTARTPISAPAVSESAFIGASEARAESLKLAMAANTLDELREAIAAFDGLSLKRTATNMVFSDGNPSAPIMVIGEAPGADEDRQGKPFVGVSGQLLDRMLASIGLNREAEDVAHAAYISNILNWRPPGNRTPSPAEIEVSLPFIERHIALARPRLLVFAGGVAAKSLLGSGDTISRLRGTWHNYVPQTAEMRAGFTPIPAIATYHPSYLLRTPAHKRAAWADLLMLQAKARSLGVF</sequence>
<dbReference type="STRING" id="856793.MICA_1979"/>
<dbReference type="GO" id="GO:0051539">
    <property type="term" value="F:4 iron, 4 sulfur cluster binding"/>
    <property type="evidence" value="ECO:0007669"/>
    <property type="project" value="UniProtKB-KW"/>
</dbReference>
<keyword evidence="11" id="KW-0234">DNA repair</keyword>
<dbReference type="InterPro" id="IPR036895">
    <property type="entry name" value="Uracil-DNA_glycosylase-like_sf"/>
</dbReference>
<keyword evidence="9" id="KW-0408">Iron</keyword>
<dbReference type="GO" id="GO:0006281">
    <property type="term" value="P:DNA repair"/>
    <property type="evidence" value="ECO:0007669"/>
    <property type="project" value="UniProtKB-KW"/>
</dbReference>
<dbReference type="CDD" id="cd10030">
    <property type="entry name" value="UDG-F4_TTUDGA_SPO1dp_like"/>
    <property type="match status" value="1"/>
</dbReference>
<dbReference type="HOGENOM" id="CLU_044815_1_0_5"/>
<dbReference type="Pfam" id="PF03167">
    <property type="entry name" value="UDG"/>
    <property type="match status" value="1"/>
</dbReference>
<comment type="catalytic activity">
    <reaction evidence="1">
        <text>Hydrolyzes single-stranded DNA or mismatched double-stranded DNA and polynucleotides, releasing free uracil.</text>
        <dbReference type="EC" id="3.2.2.27"/>
    </reaction>
</comment>
<dbReference type="AlphaFoldDB" id="G2KNP3"/>
<dbReference type="InterPro" id="IPR005122">
    <property type="entry name" value="Uracil-DNA_glycosylase-like"/>
</dbReference>
<dbReference type="EC" id="3.2.2.27" evidence="3"/>
<evidence type="ECO:0000256" key="7">
    <source>
        <dbReference type="ARBA" id="ARBA00022763"/>
    </source>
</evidence>
<dbReference type="GO" id="GO:0046872">
    <property type="term" value="F:metal ion binding"/>
    <property type="evidence" value="ECO:0007669"/>
    <property type="project" value="UniProtKB-KW"/>
</dbReference>
<evidence type="ECO:0000259" key="12">
    <source>
        <dbReference type="SMART" id="SM00986"/>
    </source>
</evidence>
<evidence type="ECO:0000256" key="3">
    <source>
        <dbReference type="ARBA" id="ARBA00012030"/>
    </source>
</evidence>
<evidence type="ECO:0000313" key="14">
    <source>
        <dbReference type="Proteomes" id="UP000009286"/>
    </source>
</evidence>
<feature type="domain" description="Uracil-DNA glycosylase-like" evidence="12">
    <location>
        <begin position="110"/>
        <end position="273"/>
    </location>
</feature>
<dbReference type="KEGG" id="mai:MICA_1979"/>
<dbReference type="eggNOG" id="COG1573">
    <property type="taxonomic scope" value="Bacteria"/>
</dbReference>
<keyword evidence="6" id="KW-0479">Metal-binding</keyword>
<evidence type="ECO:0000256" key="2">
    <source>
        <dbReference type="ARBA" id="ARBA00006521"/>
    </source>
</evidence>
<organism evidence="13 14">
    <name type="scientific">Micavibrio aeruginosavorus (strain ARL-13)</name>
    <dbReference type="NCBI Taxonomy" id="856793"/>
    <lineage>
        <taxon>Bacteria</taxon>
        <taxon>Pseudomonadati</taxon>
        <taxon>Bdellovibrionota</taxon>
        <taxon>Bdellovibrionia</taxon>
        <taxon>Bdellovibrionales</taxon>
        <taxon>Pseudobdellovibrionaceae</taxon>
        <taxon>Micavibrio</taxon>
    </lineage>
</organism>
<name>G2KNP3_MICAA</name>
<dbReference type="Gene3D" id="3.40.470.10">
    <property type="entry name" value="Uracil-DNA glycosylase-like domain"/>
    <property type="match status" value="1"/>
</dbReference>
<accession>G2KNP3</accession>
<dbReference type="NCBIfam" id="TIGR00758">
    <property type="entry name" value="UDG_fam4"/>
    <property type="match status" value="1"/>
</dbReference>
<dbReference type="SUPFAM" id="SSF52141">
    <property type="entry name" value="Uracil-DNA glycosylase-like"/>
    <property type="match status" value="1"/>
</dbReference>
<evidence type="ECO:0000256" key="8">
    <source>
        <dbReference type="ARBA" id="ARBA00022801"/>
    </source>
</evidence>
<dbReference type="SMART" id="SM00986">
    <property type="entry name" value="UDG"/>
    <property type="match status" value="1"/>
</dbReference>
<protein>
    <recommendedName>
        <fullName evidence="4">Type-4 uracil-DNA glycosylase</fullName>
        <ecNumber evidence="3">3.2.2.27</ecNumber>
    </recommendedName>
</protein>
<dbReference type="RefSeq" id="WP_014103511.1">
    <property type="nucleotide sequence ID" value="NC_016026.1"/>
</dbReference>
<dbReference type="InterPro" id="IPR005273">
    <property type="entry name" value="Ura-DNA_glyco_family4"/>
</dbReference>
<evidence type="ECO:0000313" key="13">
    <source>
        <dbReference type="EMBL" id="AEP10288.1"/>
    </source>
</evidence>
<evidence type="ECO:0000256" key="5">
    <source>
        <dbReference type="ARBA" id="ARBA00022485"/>
    </source>
</evidence>